<dbReference type="AlphaFoldDB" id="A0A3M7QII7"/>
<reference evidence="1 2" key="1">
    <citation type="journal article" date="2018" name="Sci. Rep.">
        <title>Genomic signatures of local adaptation to the degree of environmental predictability in rotifers.</title>
        <authorList>
            <person name="Franch-Gras L."/>
            <person name="Hahn C."/>
            <person name="Garcia-Roger E.M."/>
            <person name="Carmona M.J."/>
            <person name="Serra M."/>
            <person name="Gomez A."/>
        </authorList>
    </citation>
    <scope>NUCLEOTIDE SEQUENCE [LARGE SCALE GENOMIC DNA]</scope>
    <source>
        <strain evidence="1">HYR1</strain>
    </source>
</reference>
<sequence length="207" mass="22798">MLVSLVESLDSTDCCLQLFLELGGVSDLLKMDCMGLPLDRVLFDFWFDADSKALCSKSGKSIVLALFDVNLPLRLNVCTGPLGGLSTLLLLVEFIFPPDSSNRDFFSALLGASSVSEPDFSGSLNLTLLTISLFCDWLWFSMKFFLNISTLDEAFVRPVNFLTVFLHSAGPSLVDMEDAVMTEVLSSSSYSSNVWLTSLRPLLCFEL</sequence>
<organism evidence="1 2">
    <name type="scientific">Brachionus plicatilis</name>
    <name type="common">Marine rotifer</name>
    <name type="synonym">Brachionus muelleri</name>
    <dbReference type="NCBI Taxonomy" id="10195"/>
    <lineage>
        <taxon>Eukaryota</taxon>
        <taxon>Metazoa</taxon>
        <taxon>Spiralia</taxon>
        <taxon>Gnathifera</taxon>
        <taxon>Rotifera</taxon>
        <taxon>Eurotatoria</taxon>
        <taxon>Monogononta</taxon>
        <taxon>Pseudotrocha</taxon>
        <taxon>Ploima</taxon>
        <taxon>Brachionidae</taxon>
        <taxon>Brachionus</taxon>
    </lineage>
</organism>
<keyword evidence="2" id="KW-1185">Reference proteome</keyword>
<proteinExistence type="predicted"/>
<evidence type="ECO:0000313" key="1">
    <source>
        <dbReference type="EMBL" id="RNA11099.1"/>
    </source>
</evidence>
<comment type="caution">
    <text evidence="1">The sequence shown here is derived from an EMBL/GenBank/DDBJ whole genome shotgun (WGS) entry which is preliminary data.</text>
</comment>
<dbReference type="Proteomes" id="UP000276133">
    <property type="component" value="Unassembled WGS sequence"/>
</dbReference>
<name>A0A3M7QII7_BRAPC</name>
<protein>
    <submittedName>
        <fullName evidence="1">Uncharacterized protein</fullName>
    </submittedName>
</protein>
<gene>
    <name evidence="1" type="ORF">BpHYR1_054387</name>
</gene>
<evidence type="ECO:0000313" key="2">
    <source>
        <dbReference type="Proteomes" id="UP000276133"/>
    </source>
</evidence>
<accession>A0A3M7QII7</accession>
<dbReference type="EMBL" id="REGN01006044">
    <property type="protein sequence ID" value="RNA11099.1"/>
    <property type="molecule type" value="Genomic_DNA"/>
</dbReference>